<proteinExistence type="predicted"/>
<accession>A0ACC2WGF6</accession>
<organism evidence="1 2">
    <name type="scientific">Naganishia cerealis</name>
    <dbReference type="NCBI Taxonomy" id="610337"/>
    <lineage>
        <taxon>Eukaryota</taxon>
        <taxon>Fungi</taxon>
        <taxon>Dikarya</taxon>
        <taxon>Basidiomycota</taxon>
        <taxon>Agaricomycotina</taxon>
        <taxon>Tremellomycetes</taxon>
        <taxon>Filobasidiales</taxon>
        <taxon>Filobasidiaceae</taxon>
        <taxon>Naganishia</taxon>
    </lineage>
</organism>
<evidence type="ECO:0000313" key="2">
    <source>
        <dbReference type="Proteomes" id="UP001241377"/>
    </source>
</evidence>
<comment type="caution">
    <text evidence="1">The sequence shown here is derived from an EMBL/GenBank/DDBJ whole genome shotgun (WGS) entry which is preliminary data.</text>
</comment>
<protein>
    <submittedName>
        <fullName evidence="1">Uncharacterized protein</fullName>
    </submittedName>
</protein>
<sequence length="1828" mass="199858">MSNLPESAESTGMQADIAVEREQNDQNLNVNQGAEKQTTSSGGIGQAYSNSTEHRAETPSIGVNADAEPNTGLVGLASKETAETNLGSASGDPAQLDPSLSTVAKENSKADATSETDQQPTSLLGASPGNGSPNEVAGRLERSSSASTTRSGGSSTSALPEIMPRVGGVRCYWAFLKPRYPDPSDPKSKFELEFIHLDPVLSAHMKTQSLSMLGRGVIEFIHPDEREQARTDLFSSIQVDNLEGSVTRVRFARLSRIRTILGCPPEEDDIPDDAHKFVEDTEYLALDLSIHWACTGLILAFFHAIRDKDVKQNNDVSKRHEEWSNYCGTAAISEEDIESIWKDVSENIPFHPPTEPAPPPERVFIVHTTEESAVRPNSVVFAWPPPRIKFGDDLGELKEAQNANDVAAGMSAFSPKLDENGREIPRMDGSYWADDYAELMKHVELENKTGKEDAWGTFGKTSCTSRFQGGHLMTNEGLWRKIESIFIPYGNITFASYQTTQALPLNAASDLNVPTALLPADIQAGGDPTQQYYDVLDGSNSAWQPPIPGQAVHLDAHGQSYPPEWEQDTNNPANLPPLTGASMQFYPQNGYQHDYPQVPGQSFPLHSLTQAADMQYHGAHGIPWTDTTSTQTSARGTKRKQNDGSTADKYIVPYQSTTDRMSAVARMDTGSDLPEGTTSVPAGRGRKITTVKKGEDGQTIVKVTVAVPPPEGVECCVQCGTRESPEWRKSESGVKNLCNACGLKLARLQAKREGRQKPRKKKPPANAQPGYNASGPSSAGSSSMPQQGPPMQGMMPPPQSHFPGDPNMTLNSLNSWQPASAKLPGTLGMKTMMRSCTSPFTRSAASTRLFSSSTSNLYNYRAPQAAQIQGRAILRVQGKDASKFLKGLTCKDVEGLPGGGYSGFINPTGRVMHDVFIFHRPSTDTYWIDHSADASASTPSTPNTKALFDEIKRYVLRSKVKLKYTTEEYDVWSVFGTPENENDLAKRWWKFGSGGAAEPQWEFQEDALKEIQRRLRDNEVGCWDLRGGWGQMGMGRRLLVKKGETPLFTSDHEIVKSSDYDLRRMLLGVPEGPKEIIPGSALPLESCMDVNNGVDFRKGCYVGQELTVRTYHTGNTRKRIAPIRFLPSSSTCEAAMLPPNGPIKWADFKGQNPLPEAGQAINYVPPPTSATQKPKAAVKVLSLHPEYAVGLGMIRLELAERVWGTSAFGEAPKMLGKDGELGRLVVGNDMEEKERRHPSAESNLASSLTSAKSLIALQLLSRLITFSLNQALIRIASPKVFGTAAVQFDLVRDTILFLSREGIRGVVIRIPGDKKIDEHSRTRKWTEDTRIHNLINLPIVFGIVVTATLLPVYLRSLPVTTTSQSYFHSSLGLYVAATWIELLTEPLYLRSQLSSPVNTSIRVQAEGTAIIVRAIITVVCLAAANEQFALLAFAVGQISYSLALGLKYLRAYWNVIQLGTSPFSKYIRTDPGPKSSNHDTILSSYFYSHHLTLLGALLGQSTIKHFLTEADRIVVAWASPLEDQGGYAVASNYASLVARIVFQPVEESARLYFAREIDVGSNINPNSSNKSSPFLIIFSMVRISTYLLLLCLSFVPPLAPIVFPYLLPRSYRHTSAFQTLTAYLTLYLPILSMNGILEAFFAATSGVKGLGAQSGVMVASSGAFAGTLMLLATVRHRLPNATSTSAHVQIGMPSLIQLAWLRTWTNPEVSLVYANGVSMLVRIVFAFQHAIKLTDRLLGERVRRQIKKAPARKGIVLIGIIGLLLRWIVIYTAKTRIKSTLLGQAGVVAVAGVFAVACLGLIPPRFLDEKPRWKIAIAGNEHAKSKVK</sequence>
<dbReference type="EMBL" id="JASBWR010000013">
    <property type="protein sequence ID" value="KAJ9110299.1"/>
    <property type="molecule type" value="Genomic_DNA"/>
</dbReference>
<keyword evidence="2" id="KW-1185">Reference proteome</keyword>
<evidence type="ECO:0000313" key="1">
    <source>
        <dbReference type="EMBL" id="KAJ9110299.1"/>
    </source>
</evidence>
<reference evidence="1" key="1">
    <citation type="submission" date="2023-04" db="EMBL/GenBank/DDBJ databases">
        <title>Draft Genome sequencing of Naganishia species isolated from polar environments using Oxford Nanopore Technology.</title>
        <authorList>
            <person name="Leo P."/>
            <person name="Venkateswaran K."/>
        </authorList>
    </citation>
    <scope>NUCLEOTIDE SEQUENCE</scope>
    <source>
        <strain evidence="1">MNA-CCFEE 5261</strain>
    </source>
</reference>
<gene>
    <name evidence="1" type="ORF">QFC19_001702</name>
</gene>
<dbReference type="Proteomes" id="UP001241377">
    <property type="component" value="Unassembled WGS sequence"/>
</dbReference>
<name>A0ACC2WGF6_9TREE</name>